<comment type="caution">
    <text evidence="1">The sequence shown here is derived from an EMBL/GenBank/DDBJ whole genome shotgun (WGS) entry which is preliminary data.</text>
</comment>
<dbReference type="EMBL" id="JAROYP010000027">
    <property type="protein sequence ID" value="MDH5164251.1"/>
    <property type="molecule type" value="Genomic_DNA"/>
</dbReference>
<dbReference type="RefSeq" id="WP_280618908.1">
    <property type="nucleotide sequence ID" value="NZ_JAROYP010000027.1"/>
</dbReference>
<evidence type="ECO:0000313" key="1">
    <source>
        <dbReference type="EMBL" id="MDH5164251.1"/>
    </source>
</evidence>
<dbReference type="Proteomes" id="UP001159179">
    <property type="component" value="Unassembled WGS sequence"/>
</dbReference>
<evidence type="ECO:0000313" key="2">
    <source>
        <dbReference type="Proteomes" id="UP001159179"/>
    </source>
</evidence>
<accession>A0AAW6T5Z6</accession>
<sequence>MQNEYLPLTAYSEDQRQKAMDIYRLIEQYLYHGKSLKAIAKESDLSIRTHSILGK</sequence>
<proteinExistence type="predicted"/>
<name>A0AAW6T5Z6_9BACI</name>
<reference evidence="1" key="1">
    <citation type="submission" date="2023-03" db="EMBL/GenBank/DDBJ databases">
        <title>Bacterial isolates from washroom surfaces on a university campus.</title>
        <authorList>
            <person name="Holman D.B."/>
            <person name="Gzyl K.E."/>
            <person name="Taheri A.E."/>
        </authorList>
    </citation>
    <scope>NUCLEOTIDE SEQUENCE</scope>
    <source>
        <strain evidence="1">RD03</strain>
    </source>
</reference>
<protein>
    <submittedName>
        <fullName evidence="1">Uncharacterized protein</fullName>
    </submittedName>
</protein>
<gene>
    <name evidence="1" type="ORF">P5X88_25295</name>
</gene>
<organism evidence="1 2">
    <name type="scientific">Heyndrickxia oleronia</name>
    <dbReference type="NCBI Taxonomy" id="38875"/>
    <lineage>
        <taxon>Bacteria</taxon>
        <taxon>Bacillati</taxon>
        <taxon>Bacillota</taxon>
        <taxon>Bacilli</taxon>
        <taxon>Bacillales</taxon>
        <taxon>Bacillaceae</taxon>
        <taxon>Heyndrickxia</taxon>
    </lineage>
</organism>
<dbReference type="AlphaFoldDB" id="A0AAW6T5Z6"/>